<dbReference type="PANTHER" id="PTHR33269:SF17">
    <property type="entry name" value="NADH-UBIQUINONE OXIDOREDUCTASE CHAIN 6"/>
    <property type="match status" value="1"/>
</dbReference>
<dbReference type="GO" id="GO:0016491">
    <property type="term" value="F:oxidoreductase activity"/>
    <property type="evidence" value="ECO:0007669"/>
    <property type="project" value="UniProtKB-KW"/>
</dbReference>
<evidence type="ECO:0000256" key="4">
    <source>
        <dbReference type="RuleBase" id="RU004429"/>
    </source>
</evidence>
<comment type="similarity">
    <text evidence="1 4">Belongs to the complex I subunit 6 family.</text>
</comment>
<dbReference type="Proteomes" id="UP000243633">
    <property type="component" value="Chromosome 1"/>
</dbReference>
<feature type="transmembrane region" description="Helical" evidence="4">
    <location>
        <begin position="57"/>
        <end position="77"/>
    </location>
</feature>
<dbReference type="OrthoDB" id="9790848at2"/>
<comment type="subcellular location">
    <subcellularLocation>
        <location evidence="4">Cell membrane</location>
        <topology evidence="4">Multi-pass membrane protein</topology>
    </subcellularLocation>
</comment>
<keyword evidence="4" id="KW-0472">Membrane</keyword>
<keyword evidence="6" id="KW-1185">Reference proteome</keyword>
<sequence length="168" mass="20204">MNYLFYLLSFLAIFFTFLSIFTINSIYALLYFILSLFSISGFFFLFGTHFIGALEVIIYSGAIMVLFLFIIMLINIKKEKKIEIFSKKNFLYHIIFMCLFGFFISVYSYMFFTYWNKNIIFKQYNLKNIGIFLFRDHVFIVELASLILFTAIILVYFFINLYKKNNNY</sequence>
<dbReference type="Gene3D" id="1.20.120.1200">
    <property type="entry name" value="NADH-ubiquinone/plastoquinone oxidoreductase chain 6, subunit NuoJ"/>
    <property type="match status" value="1"/>
</dbReference>
<dbReference type="InterPro" id="IPR001457">
    <property type="entry name" value="NADH_UbQ/plastoQ_OxRdtase_su6"/>
</dbReference>
<dbReference type="STRING" id="98804.BTSPAZIEG_0115"/>
<dbReference type="PANTHER" id="PTHR33269">
    <property type="entry name" value="NADH-UBIQUINONE OXIDOREDUCTASE CHAIN 6"/>
    <property type="match status" value="1"/>
</dbReference>
<evidence type="ECO:0000256" key="3">
    <source>
        <dbReference type="ARBA" id="ARBA00025811"/>
    </source>
</evidence>
<proteinExistence type="inferred from homology"/>
<keyword evidence="5" id="KW-0560">Oxidoreductase</keyword>
<gene>
    <name evidence="5" type="primary">nuoJ</name>
    <name evidence="5" type="ORF">BTSPAZIEG_0115</name>
</gene>
<evidence type="ECO:0000313" key="5">
    <source>
        <dbReference type="EMBL" id="CUR53096.1"/>
    </source>
</evidence>
<evidence type="ECO:0000256" key="1">
    <source>
        <dbReference type="ARBA" id="ARBA00005698"/>
    </source>
</evidence>
<keyword evidence="4" id="KW-0812">Transmembrane</keyword>
<dbReference type="EC" id="7.1.1.-" evidence="4"/>
<keyword evidence="4" id="KW-0520">NAD</keyword>
<evidence type="ECO:0000256" key="2">
    <source>
        <dbReference type="ARBA" id="ARBA00019907"/>
    </source>
</evidence>
<feature type="transmembrane region" description="Helical" evidence="4">
    <location>
        <begin position="30"/>
        <end position="51"/>
    </location>
</feature>
<comment type="function">
    <text evidence="4">NDH-1 shuttles electrons from NADH, via FMN and iron-sulfur (Fe-S) centers, to quinones in the respiratory chain. Couples the redox reaction to proton translocation (for every two electrons transferred, four hydrogen ions are translocated across the cytoplasmic membrane), and thus conserves the redox energy in a proton gradient.</text>
</comment>
<organism evidence="5 6">
    <name type="scientific">Buchnera aphidicola subsp. Tuberolachnus salignus</name>
    <dbReference type="NCBI Taxonomy" id="98804"/>
    <lineage>
        <taxon>Bacteria</taxon>
        <taxon>Pseudomonadati</taxon>
        <taxon>Pseudomonadota</taxon>
        <taxon>Gammaproteobacteria</taxon>
        <taxon>Enterobacterales</taxon>
        <taxon>Erwiniaceae</taxon>
        <taxon>Buchnera</taxon>
    </lineage>
</organism>
<dbReference type="GO" id="GO:0008137">
    <property type="term" value="F:NADH dehydrogenase (ubiquinone) activity"/>
    <property type="evidence" value="ECO:0007669"/>
    <property type="project" value="UniProtKB-UniRule"/>
</dbReference>
<comment type="catalytic activity">
    <reaction evidence="4">
        <text>a quinone + NADH + 5 H(+)(in) = a quinol + NAD(+) + 4 H(+)(out)</text>
        <dbReference type="Rhea" id="RHEA:57888"/>
        <dbReference type="ChEBI" id="CHEBI:15378"/>
        <dbReference type="ChEBI" id="CHEBI:24646"/>
        <dbReference type="ChEBI" id="CHEBI:57540"/>
        <dbReference type="ChEBI" id="CHEBI:57945"/>
        <dbReference type="ChEBI" id="CHEBI:132124"/>
    </reaction>
</comment>
<dbReference type="EMBL" id="LN890285">
    <property type="protein sequence ID" value="CUR53096.1"/>
    <property type="molecule type" value="Genomic_DNA"/>
</dbReference>
<keyword evidence="4" id="KW-1133">Transmembrane helix</keyword>
<comment type="subunit">
    <text evidence="3">Composed of 13 different subunits. Subunits NuoA, H, J, K, L, M, N constitute the membrane sector of the complex.</text>
</comment>
<dbReference type="RefSeq" id="WP_075472437.1">
    <property type="nucleotide sequence ID" value="NZ_CP135003.1"/>
</dbReference>
<evidence type="ECO:0000313" key="6">
    <source>
        <dbReference type="Proteomes" id="UP000243633"/>
    </source>
</evidence>
<feature type="transmembrane region" description="Helical" evidence="4">
    <location>
        <begin position="6"/>
        <end position="23"/>
    </location>
</feature>
<dbReference type="InterPro" id="IPR042106">
    <property type="entry name" value="Nuo/plastoQ_OxRdtase_6_NuoJ"/>
</dbReference>
<dbReference type="Pfam" id="PF00499">
    <property type="entry name" value="Oxidored_q3"/>
    <property type="match status" value="1"/>
</dbReference>
<protein>
    <recommendedName>
        <fullName evidence="2 4">NADH-quinone oxidoreductase subunit J</fullName>
        <ecNumber evidence="4">7.1.1.-</ecNumber>
    </recommendedName>
</protein>
<feature type="transmembrane region" description="Helical" evidence="4">
    <location>
        <begin position="89"/>
        <end position="112"/>
    </location>
</feature>
<name>A0A160SYT7_BUCTT</name>
<dbReference type="GO" id="GO:0048038">
    <property type="term" value="F:quinone binding"/>
    <property type="evidence" value="ECO:0007669"/>
    <property type="project" value="UniProtKB-UniRule"/>
</dbReference>
<accession>A0A160SYT7</accession>
<dbReference type="AlphaFoldDB" id="A0A160SYT7"/>
<keyword evidence="4" id="KW-0874">Quinone</keyword>
<feature type="transmembrane region" description="Helical" evidence="4">
    <location>
        <begin position="138"/>
        <end position="159"/>
    </location>
</feature>
<dbReference type="PATRIC" id="fig|98804.3.peg.106"/>
<reference evidence="6" key="1">
    <citation type="submission" date="2015-10" db="EMBL/GenBank/DDBJ databases">
        <authorList>
            <person name="Manzano-Marin A."/>
            <person name="Manzano-Marin A."/>
        </authorList>
    </citation>
    <scope>NUCLEOTIDE SEQUENCE [LARGE SCALE GENOMIC DNA]</scope>
    <source>
        <strain evidence="6">BTs</strain>
    </source>
</reference>
<dbReference type="GO" id="GO:0005886">
    <property type="term" value="C:plasma membrane"/>
    <property type="evidence" value="ECO:0007669"/>
    <property type="project" value="UniProtKB-SubCell"/>
</dbReference>
<keyword evidence="4" id="KW-1003">Cell membrane</keyword>